<feature type="signal peptide" evidence="1">
    <location>
        <begin position="1"/>
        <end position="26"/>
    </location>
</feature>
<evidence type="ECO:0000313" key="2">
    <source>
        <dbReference type="EMBL" id="PRX60410.1"/>
    </source>
</evidence>
<accession>A0A2T0MQH4</accession>
<feature type="chain" id="PRO_5039135066" evidence="1">
    <location>
        <begin position="27"/>
        <end position="131"/>
    </location>
</feature>
<organism evidence="2 3">
    <name type="scientific">Nonomuraea fuscirosea</name>
    <dbReference type="NCBI Taxonomy" id="1291556"/>
    <lineage>
        <taxon>Bacteria</taxon>
        <taxon>Bacillati</taxon>
        <taxon>Actinomycetota</taxon>
        <taxon>Actinomycetes</taxon>
        <taxon>Streptosporangiales</taxon>
        <taxon>Streptosporangiaceae</taxon>
        <taxon>Nonomuraea</taxon>
    </lineage>
</organism>
<dbReference type="AlphaFoldDB" id="A0A2T0MQH4"/>
<keyword evidence="3" id="KW-1185">Reference proteome</keyword>
<dbReference type="EMBL" id="PVNG01000017">
    <property type="protein sequence ID" value="PRX60410.1"/>
    <property type="molecule type" value="Genomic_DNA"/>
</dbReference>
<proteinExistence type="predicted"/>
<reference evidence="2 3" key="1">
    <citation type="submission" date="2018-03" db="EMBL/GenBank/DDBJ databases">
        <title>Genomic Encyclopedia of Type Strains, Phase III (KMG-III): the genomes of soil and plant-associated and newly described type strains.</title>
        <authorList>
            <person name="Whitman W."/>
        </authorList>
    </citation>
    <scope>NUCLEOTIDE SEQUENCE [LARGE SCALE GENOMIC DNA]</scope>
    <source>
        <strain evidence="2 3">CGMCC 4.7104</strain>
    </source>
</reference>
<sequence length="131" mass="14744">MLDKKLYLAALLMPAVLVTTSSIVSTHNSAFGDTRGFSYTSGDHKSATPTQTYSKYKKKYYIWHFTITDRKKKKACWTQYIREELCNEWESLQEHRLVPARLVSGSLSTPVRGAQGLPFATRPPGQSSLGL</sequence>
<dbReference type="Proteomes" id="UP000238312">
    <property type="component" value="Unassembled WGS sequence"/>
</dbReference>
<comment type="caution">
    <text evidence="2">The sequence shown here is derived from an EMBL/GenBank/DDBJ whole genome shotgun (WGS) entry which is preliminary data.</text>
</comment>
<evidence type="ECO:0000313" key="3">
    <source>
        <dbReference type="Proteomes" id="UP000238312"/>
    </source>
</evidence>
<protein>
    <submittedName>
        <fullName evidence="2">Uncharacterized protein</fullName>
    </submittedName>
</protein>
<name>A0A2T0MQH4_9ACTN</name>
<gene>
    <name evidence="2" type="ORF">B0I32_117177</name>
</gene>
<keyword evidence="1" id="KW-0732">Signal</keyword>
<evidence type="ECO:0000256" key="1">
    <source>
        <dbReference type="SAM" id="SignalP"/>
    </source>
</evidence>